<evidence type="ECO:0000313" key="1">
    <source>
        <dbReference type="EMBL" id="KAL3816144.1"/>
    </source>
</evidence>
<gene>
    <name evidence="1" type="ORF">ACHAXA_001631</name>
</gene>
<comment type="caution">
    <text evidence="1">The sequence shown here is derived from an EMBL/GenBank/DDBJ whole genome shotgun (WGS) entry which is preliminary data.</text>
</comment>
<keyword evidence="2" id="KW-1185">Reference proteome</keyword>
<proteinExistence type="predicted"/>
<organism evidence="1 2">
    <name type="scientific">Cyclostephanos tholiformis</name>
    <dbReference type="NCBI Taxonomy" id="382380"/>
    <lineage>
        <taxon>Eukaryota</taxon>
        <taxon>Sar</taxon>
        <taxon>Stramenopiles</taxon>
        <taxon>Ochrophyta</taxon>
        <taxon>Bacillariophyta</taxon>
        <taxon>Coscinodiscophyceae</taxon>
        <taxon>Thalassiosirophycidae</taxon>
        <taxon>Stephanodiscales</taxon>
        <taxon>Stephanodiscaceae</taxon>
        <taxon>Cyclostephanos</taxon>
    </lineage>
</organism>
<sequence>MPGVMNRYIKHENAGDQFAGKCVSGCSRLSKEFAASQAYFDFSSLTRLEKERNEKVIDSWIQSRMPEAARSNEKVFALFKMCVVSLAYHRQFLDENLHSRSNVRLSVFFLEQILLVKHVTVLYPWNKTSDTPEVTGIPPDIHVMAEFESMRIQLREMTASITGEFTQTLRKELDDREVGAIAYRKMTKMMLKMDSMMSMLTKERENIPTANALFDSNDSIEESAHFELSYEYDEDIVLPFVDDGTLNQLTSKRTSQQLKARKLTLGYHHCILNPLPSTWRYPKEITLIQLINLWLLGVIDQNVPPLRKVSTRWVYHFDRKARDYSKMKQVMKFVEAFGKQRGVWVEGTGGRWDGATVTTLWASIWKDFIPYMCTNTTIQMGDGESVDSTHKSRTGQVVMRSIYNKLVEANKLCGNKRRRKKQ</sequence>
<dbReference type="AlphaFoldDB" id="A0ABD3RVA3"/>
<evidence type="ECO:0000313" key="2">
    <source>
        <dbReference type="Proteomes" id="UP001530377"/>
    </source>
</evidence>
<reference evidence="1 2" key="1">
    <citation type="submission" date="2024-10" db="EMBL/GenBank/DDBJ databases">
        <title>Updated reference genomes for cyclostephanoid diatoms.</title>
        <authorList>
            <person name="Roberts W.R."/>
            <person name="Alverson A.J."/>
        </authorList>
    </citation>
    <scope>NUCLEOTIDE SEQUENCE [LARGE SCALE GENOMIC DNA]</scope>
    <source>
        <strain evidence="1 2">AJA228-03</strain>
    </source>
</reference>
<dbReference type="Proteomes" id="UP001530377">
    <property type="component" value="Unassembled WGS sequence"/>
</dbReference>
<accession>A0ABD3RVA3</accession>
<name>A0ABD3RVA3_9STRA</name>
<dbReference type="EMBL" id="JALLPB020000163">
    <property type="protein sequence ID" value="KAL3816144.1"/>
    <property type="molecule type" value="Genomic_DNA"/>
</dbReference>
<protein>
    <submittedName>
        <fullName evidence="1">Uncharacterized protein</fullName>
    </submittedName>
</protein>